<keyword evidence="1" id="KW-0812">Transmembrane</keyword>
<feature type="transmembrane region" description="Helical" evidence="1">
    <location>
        <begin position="33"/>
        <end position="59"/>
    </location>
</feature>
<gene>
    <name evidence="2" type="ORF">GUJ93_ZPchr0007g3913</name>
</gene>
<keyword evidence="1" id="KW-1133">Transmembrane helix</keyword>
<dbReference type="AlphaFoldDB" id="A0A8J5SVF9"/>
<feature type="transmembrane region" description="Helical" evidence="1">
    <location>
        <begin position="71"/>
        <end position="90"/>
    </location>
</feature>
<organism evidence="2 3">
    <name type="scientific">Zizania palustris</name>
    <name type="common">Northern wild rice</name>
    <dbReference type="NCBI Taxonomy" id="103762"/>
    <lineage>
        <taxon>Eukaryota</taxon>
        <taxon>Viridiplantae</taxon>
        <taxon>Streptophyta</taxon>
        <taxon>Embryophyta</taxon>
        <taxon>Tracheophyta</taxon>
        <taxon>Spermatophyta</taxon>
        <taxon>Magnoliopsida</taxon>
        <taxon>Liliopsida</taxon>
        <taxon>Poales</taxon>
        <taxon>Poaceae</taxon>
        <taxon>BOP clade</taxon>
        <taxon>Oryzoideae</taxon>
        <taxon>Oryzeae</taxon>
        <taxon>Zizaniinae</taxon>
        <taxon>Zizania</taxon>
    </lineage>
</organism>
<name>A0A8J5SVF9_ZIZPA</name>
<comment type="caution">
    <text evidence="2">The sequence shown here is derived from an EMBL/GenBank/DDBJ whole genome shotgun (WGS) entry which is preliminary data.</text>
</comment>
<accession>A0A8J5SVF9</accession>
<evidence type="ECO:0000313" key="3">
    <source>
        <dbReference type="Proteomes" id="UP000729402"/>
    </source>
</evidence>
<reference evidence="2" key="2">
    <citation type="submission" date="2021-02" db="EMBL/GenBank/DDBJ databases">
        <authorList>
            <person name="Kimball J.A."/>
            <person name="Haas M.W."/>
            <person name="Macchietto M."/>
            <person name="Kono T."/>
            <person name="Duquette J."/>
            <person name="Shao M."/>
        </authorList>
    </citation>
    <scope>NUCLEOTIDE SEQUENCE</scope>
    <source>
        <tissue evidence="2">Fresh leaf tissue</tissue>
    </source>
</reference>
<evidence type="ECO:0000256" key="1">
    <source>
        <dbReference type="SAM" id="Phobius"/>
    </source>
</evidence>
<reference evidence="2" key="1">
    <citation type="journal article" date="2021" name="bioRxiv">
        <title>Whole Genome Assembly and Annotation of Northern Wild Rice, Zizania palustris L., Supports a Whole Genome Duplication in the Zizania Genus.</title>
        <authorList>
            <person name="Haas M."/>
            <person name="Kono T."/>
            <person name="Macchietto M."/>
            <person name="Millas R."/>
            <person name="McGilp L."/>
            <person name="Shao M."/>
            <person name="Duquette J."/>
            <person name="Hirsch C.N."/>
            <person name="Kimball J."/>
        </authorList>
    </citation>
    <scope>NUCLEOTIDE SEQUENCE</scope>
    <source>
        <tissue evidence="2">Fresh leaf tissue</tissue>
    </source>
</reference>
<keyword evidence="3" id="KW-1185">Reference proteome</keyword>
<sequence length="92" mass="10832">MNSMRTFEVLRLELDFLDNYYQGGVPVVMSSPWLFFVNYLFSILFVWIYMFLIAVAWILHPCRVNSQDGRVALYAIVSLMLVIIQLTIQFTE</sequence>
<evidence type="ECO:0000313" key="2">
    <source>
        <dbReference type="EMBL" id="KAG8081163.1"/>
    </source>
</evidence>
<dbReference type="EMBL" id="JAAALK010000282">
    <property type="protein sequence ID" value="KAG8081163.1"/>
    <property type="molecule type" value="Genomic_DNA"/>
</dbReference>
<keyword evidence="1" id="KW-0472">Membrane</keyword>
<proteinExistence type="predicted"/>
<dbReference type="Proteomes" id="UP000729402">
    <property type="component" value="Unassembled WGS sequence"/>
</dbReference>
<protein>
    <submittedName>
        <fullName evidence="2">Uncharacterized protein</fullName>
    </submittedName>
</protein>